<comment type="caution">
    <text evidence="2">The sequence shown here is derived from an EMBL/GenBank/DDBJ whole genome shotgun (WGS) entry which is preliminary data.</text>
</comment>
<dbReference type="Proteomes" id="UP000324897">
    <property type="component" value="Chromosome 3"/>
</dbReference>
<evidence type="ECO:0000313" key="2">
    <source>
        <dbReference type="EMBL" id="TVU09438.1"/>
    </source>
</evidence>
<evidence type="ECO:0000313" key="3">
    <source>
        <dbReference type="Proteomes" id="UP000324897"/>
    </source>
</evidence>
<dbReference type="Gramene" id="TVU09438">
    <property type="protein sequence ID" value="TVU09438"/>
    <property type="gene ID" value="EJB05_42910"/>
</dbReference>
<feature type="region of interest" description="Disordered" evidence="1">
    <location>
        <begin position="141"/>
        <end position="162"/>
    </location>
</feature>
<keyword evidence="3" id="KW-1185">Reference proteome</keyword>
<dbReference type="AlphaFoldDB" id="A0A5J9TEL9"/>
<name>A0A5J9TEL9_9POAL</name>
<accession>A0A5J9TEL9</accession>
<organism evidence="2 3">
    <name type="scientific">Eragrostis curvula</name>
    <name type="common">weeping love grass</name>
    <dbReference type="NCBI Taxonomy" id="38414"/>
    <lineage>
        <taxon>Eukaryota</taxon>
        <taxon>Viridiplantae</taxon>
        <taxon>Streptophyta</taxon>
        <taxon>Embryophyta</taxon>
        <taxon>Tracheophyta</taxon>
        <taxon>Spermatophyta</taxon>
        <taxon>Magnoliopsida</taxon>
        <taxon>Liliopsida</taxon>
        <taxon>Poales</taxon>
        <taxon>Poaceae</taxon>
        <taxon>PACMAD clade</taxon>
        <taxon>Chloridoideae</taxon>
        <taxon>Eragrostideae</taxon>
        <taxon>Eragrostidinae</taxon>
        <taxon>Eragrostis</taxon>
    </lineage>
</organism>
<evidence type="ECO:0000256" key="1">
    <source>
        <dbReference type="SAM" id="MobiDB-lite"/>
    </source>
</evidence>
<sequence length="162" mass="18470">MVGVRTRWGKVRKRCSRLKVKWAWLSAQRQERAGVAVEEARIQPRWPRFEPDRAGARTSNGNNSEERGVTMNREQLTQMVVEARRIQEESHMLFQEITQNMENPNADNIVLLDLMRSLSTNIDYVNDLGTKISGSLRYLFPDWKPEDATGPSASGSDDPAVP</sequence>
<gene>
    <name evidence="2" type="ORF">EJB05_42910</name>
</gene>
<protein>
    <submittedName>
        <fullName evidence="2">Uncharacterized protein</fullName>
    </submittedName>
</protein>
<proteinExistence type="predicted"/>
<dbReference type="EMBL" id="RWGY01000039">
    <property type="protein sequence ID" value="TVU09438.1"/>
    <property type="molecule type" value="Genomic_DNA"/>
</dbReference>
<reference evidence="2 3" key="1">
    <citation type="journal article" date="2019" name="Sci. Rep.">
        <title>A high-quality genome of Eragrostis curvula grass provides insights into Poaceae evolution and supports new strategies to enhance forage quality.</title>
        <authorList>
            <person name="Carballo J."/>
            <person name="Santos B.A.C.M."/>
            <person name="Zappacosta D."/>
            <person name="Garbus I."/>
            <person name="Selva J.P."/>
            <person name="Gallo C.A."/>
            <person name="Diaz A."/>
            <person name="Albertini E."/>
            <person name="Caccamo M."/>
            <person name="Echenique V."/>
        </authorList>
    </citation>
    <scope>NUCLEOTIDE SEQUENCE [LARGE SCALE GENOMIC DNA]</scope>
    <source>
        <strain evidence="3">cv. Victoria</strain>
        <tissue evidence="2">Leaf</tissue>
    </source>
</reference>
<feature type="region of interest" description="Disordered" evidence="1">
    <location>
        <begin position="49"/>
        <end position="68"/>
    </location>
</feature>